<reference evidence="2" key="1">
    <citation type="journal article" date="2020" name="Fungal Divers.">
        <title>Resolving the Mortierellaceae phylogeny through synthesis of multi-gene phylogenetics and phylogenomics.</title>
        <authorList>
            <person name="Vandepol N."/>
            <person name="Liber J."/>
            <person name="Desiro A."/>
            <person name="Na H."/>
            <person name="Kennedy M."/>
            <person name="Barry K."/>
            <person name="Grigoriev I.V."/>
            <person name="Miller A.N."/>
            <person name="O'Donnell K."/>
            <person name="Stajich J.E."/>
            <person name="Bonito G."/>
        </authorList>
    </citation>
    <scope>NUCLEOTIDE SEQUENCE</scope>
    <source>
        <strain evidence="2">NRRL 28262</strain>
    </source>
</reference>
<evidence type="ECO:0000313" key="2">
    <source>
        <dbReference type="EMBL" id="KAG0278962.1"/>
    </source>
</evidence>
<sequence length="115" mass="12247">MVMKFLFITLLLASSALAQCTTYTFPENTEGTGMTMGCCAGSTADICNRPYACHGNSTHVSCAGHAFYKGTTLTVMTGCKSTRFRNGMKLSADGECCSSDLDCQSSCKNFICSTK</sequence>
<proteinExistence type="predicted"/>
<protein>
    <submittedName>
        <fullName evidence="2">Uncharacterized protein</fullName>
    </submittedName>
</protein>
<organism evidence="2 3">
    <name type="scientific">Linnemannia exigua</name>
    <dbReference type="NCBI Taxonomy" id="604196"/>
    <lineage>
        <taxon>Eukaryota</taxon>
        <taxon>Fungi</taxon>
        <taxon>Fungi incertae sedis</taxon>
        <taxon>Mucoromycota</taxon>
        <taxon>Mortierellomycotina</taxon>
        <taxon>Mortierellomycetes</taxon>
        <taxon>Mortierellales</taxon>
        <taxon>Mortierellaceae</taxon>
        <taxon>Linnemannia</taxon>
    </lineage>
</organism>
<dbReference type="Proteomes" id="UP001194580">
    <property type="component" value="Unassembled WGS sequence"/>
</dbReference>
<feature type="chain" id="PRO_5042150500" evidence="1">
    <location>
        <begin position="19"/>
        <end position="115"/>
    </location>
</feature>
<feature type="signal peptide" evidence="1">
    <location>
        <begin position="1"/>
        <end position="18"/>
    </location>
</feature>
<evidence type="ECO:0000313" key="3">
    <source>
        <dbReference type="Proteomes" id="UP001194580"/>
    </source>
</evidence>
<evidence type="ECO:0000256" key="1">
    <source>
        <dbReference type="SAM" id="SignalP"/>
    </source>
</evidence>
<name>A0AAD4DIN6_9FUNG</name>
<keyword evidence="1" id="KW-0732">Signal</keyword>
<dbReference type="AlphaFoldDB" id="A0AAD4DIN6"/>
<gene>
    <name evidence="2" type="ORF">BGZ95_002648</name>
</gene>
<comment type="caution">
    <text evidence="2">The sequence shown here is derived from an EMBL/GenBank/DDBJ whole genome shotgun (WGS) entry which is preliminary data.</text>
</comment>
<accession>A0AAD4DIN6</accession>
<dbReference type="EMBL" id="JAAAIL010000157">
    <property type="protein sequence ID" value="KAG0278962.1"/>
    <property type="molecule type" value="Genomic_DNA"/>
</dbReference>
<keyword evidence="3" id="KW-1185">Reference proteome</keyword>